<dbReference type="OrthoDB" id="2142598at2759"/>
<feature type="region of interest" description="Disordered" evidence="1">
    <location>
        <begin position="66"/>
        <end position="97"/>
    </location>
</feature>
<feature type="domain" description="VWFA" evidence="2">
    <location>
        <begin position="512"/>
        <end position="721"/>
    </location>
</feature>
<dbReference type="VEuPathDB" id="FungiDB:PMAA_090430"/>
<feature type="compositionally biased region" description="Polar residues" evidence="1">
    <location>
        <begin position="66"/>
        <end position="76"/>
    </location>
</feature>
<organism evidence="3 4">
    <name type="scientific">Talaromyces marneffei (strain ATCC 18224 / CBS 334.59 / QM 7333)</name>
    <name type="common">Penicillium marneffei</name>
    <dbReference type="NCBI Taxonomy" id="441960"/>
    <lineage>
        <taxon>Eukaryota</taxon>
        <taxon>Fungi</taxon>
        <taxon>Dikarya</taxon>
        <taxon>Ascomycota</taxon>
        <taxon>Pezizomycotina</taxon>
        <taxon>Eurotiomycetes</taxon>
        <taxon>Eurotiomycetidae</taxon>
        <taxon>Eurotiales</taxon>
        <taxon>Trichocomaceae</taxon>
        <taxon>Talaromyces</taxon>
        <taxon>Talaromyces sect. Talaromyces</taxon>
    </lineage>
</organism>
<dbReference type="InterPro" id="IPR002035">
    <property type="entry name" value="VWF_A"/>
</dbReference>
<evidence type="ECO:0000313" key="4">
    <source>
        <dbReference type="Proteomes" id="UP000001294"/>
    </source>
</evidence>
<protein>
    <recommendedName>
        <fullName evidence="2">VWFA domain-containing protein</fullName>
    </recommendedName>
</protein>
<evidence type="ECO:0000256" key="1">
    <source>
        <dbReference type="SAM" id="MobiDB-lite"/>
    </source>
</evidence>
<dbReference type="Proteomes" id="UP000001294">
    <property type="component" value="Unassembled WGS sequence"/>
</dbReference>
<dbReference type="PROSITE" id="PS50234">
    <property type="entry name" value="VWFA"/>
    <property type="match status" value="1"/>
</dbReference>
<evidence type="ECO:0000259" key="2">
    <source>
        <dbReference type="PROSITE" id="PS50234"/>
    </source>
</evidence>
<keyword evidence="4" id="KW-1185">Reference proteome</keyword>
<dbReference type="Gene3D" id="3.40.50.410">
    <property type="entry name" value="von Willebrand factor, type A domain"/>
    <property type="match status" value="1"/>
</dbReference>
<dbReference type="EMBL" id="DS995902">
    <property type="protein sequence ID" value="EEA22413.1"/>
    <property type="molecule type" value="Genomic_DNA"/>
</dbReference>
<feature type="compositionally biased region" description="Basic and acidic residues" evidence="1">
    <location>
        <begin position="77"/>
        <end position="88"/>
    </location>
</feature>
<dbReference type="AlphaFoldDB" id="B6QJ98"/>
<reference evidence="4" key="1">
    <citation type="journal article" date="2015" name="Genome Announc.">
        <title>Genome sequence of the AIDS-associated pathogen Penicillium marneffei (ATCC18224) and its near taxonomic relative Talaromyces stipitatus (ATCC10500).</title>
        <authorList>
            <person name="Nierman W.C."/>
            <person name="Fedorova-Abrams N.D."/>
            <person name="Andrianopoulos A."/>
        </authorList>
    </citation>
    <scope>NUCLEOTIDE SEQUENCE [LARGE SCALE GENOMIC DNA]</scope>
    <source>
        <strain evidence="4">ATCC 18224 / CBS 334.59 / QM 7333</strain>
    </source>
</reference>
<accession>B6QJ98</accession>
<sequence>MNQQRFVSALRELLPLSDNELEQVILYARGLNDAEAAQHLENLLGNSPKSIDFISSFLDSQTVDDGAQSIQATTSDPDSKKMRHDTEAHPPPYATISGSQTVRGINQYAIAHHTNDLIEASKIRAQDEQEMIQLLQRVQQEHRIYNSEIEPEHDTGYPCDCSIHQYKLKKWVRLGIQERWAKAVMYPGERFYSDCVTGLLFVTNQYQLGVGSPYGSQTTTYSRGPTARYHARFIRKTNELNHRLNREAQAKVDAMEPEPYLWDQPELSSSMAGLTLGDHKSTESDRQSIQEQDAKYLEIGSDPQANTKPKATSRLANFRKAIGVRSTEERKNEKSSVLRVGILKEELGRWPDSQWRQLVTEYQERIGISTKVADLRTNCPIQYLHLLRGGYFEPIPVQWATHPSNPLKFRIEAASGWRGITPSWRGFDDLAEERLYWVLNHRKGSSGTRMKPDFISTMNMANERMARAVEPPPIYSSADDICNLQHTSGGYSKQVMQAPFEQYDRPELPTDDTMILLDVSGSMNFDPVRPIYEQYLITRYVRASQPKNKDVARSIIRRFTEAISHGDQHHVDGYDLVTFANEAEYMGTINQRNFDEVWRNITFGGRTRVMAGWQQVKELHFQKHSQSAYYHPVYGWKAGPETPMLRLLLLLDGEAVDMDEFELDLLSLNWAHVTIFLIGVDGCPHHHRHANELQRISDVNRHVSFIDAQGNIPERYVTHELLKRHLGYDLSMDEFKRMEGLPSYSEI</sequence>
<dbReference type="HOGENOM" id="CLU_025273_0_0_1"/>
<proteinExistence type="predicted"/>
<evidence type="ECO:0000313" key="3">
    <source>
        <dbReference type="EMBL" id="EEA22413.1"/>
    </source>
</evidence>
<dbReference type="SUPFAM" id="SSF53300">
    <property type="entry name" value="vWA-like"/>
    <property type="match status" value="1"/>
</dbReference>
<dbReference type="PhylomeDB" id="B6QJ98"/>
<name>B6QJ98_TALMQ</name>
<dbReference type="STRING" id="441960.B6QJ98"/>
<dbReference type="InterPro" id="IPR036465">
    <property type="entry name" value="vWFA_dom_sf"/>
</dbReference>
<gene>
    <name evidence="3" type="ORF">PMAA_090430</name>
</gene>